<feature type="domain" description="RPAP1/MINIYO-like TPR repeats" evidence="1">
    <location>
        <begin position="481"/>
        <end position="691"/>
    </location>
</feature>
<name>A0A6J1QBU4_9HYME</name>
<organism evidence="2 3">
    <name type="scientific">Temnothorax curvispinosus</name>
    <dbReference type="NCBI Taxonomy" id="300111"/>
    <lineage>
        <taxon>Eukaryota</taxon>
        <taxon>Metazoa</taxon>
        <taxon>Ecdysozoa</taxon>
        <taxon>Arthropoda</taxon>
        <taxon>Hexapoda</taxon>
        <taxon>Insecta</taxon>
        <taxon>Pterygota</taxon>
        <taxon>Neoptera</taxon>
        <taxon>Endopterygota</taxon>
        <taxon>Hymenoptera</taxon>
        <taxon>Apocrita</taxon>
        <taxon>Aculeata</taxon>
        <taxon>Formicoidea</taxon>
        <taxon>Formicidae</taxon>
        <taxon>Myrmicinae</taxon>
        <taxon>Temnothorax</taxon>
    </lineage>
</organism>
<evidence type="ECO:0000313" key="3">
    <source>
        <dbReference type="RefSeq" id="XP_024879744.1"/>
    </source>
</evidence>
<keyword evidence="2" id="KW-1185">Reference proteome</keyword>
<reference evidence="3" key="1">
    <citation type="submission" date="2025-08" db="UniProtKB">
        <authorList>
            <consortium name="RefSeq"/>
        </authorList>
    </citation>
    <scope>IDENTIFICATION</scope>
    <source>
        <tissue evidence="3">Whole body</tissue>
    </source>
</reference>
<dbReference type="GO" id="GO:0006366">
    <property type="term" value="P:transcription by RNA polymerase II"/>
    <property type="evidence" value="ECO:0007669"/>
    <property type="project" value="InterPro"/>
</dbReference>
<dbReference type="OrthoDB" id="348201at2759"/>
<dbReference type="PANTHER" id="PTHR21483">
    <property type="entry name" value="RNA POLYMERASE II-ASSOCIATED PROTEIN 1"/>
    <property type="match status" value="1"/>
</dbReference>
<feature type="non-terminal residue" evidence="3">
    <location>
        <position position="1"/>
    </location>
</feature>
<dbReference type="InterPro" id="IPR057989">
    <property type="entry name" value="TPR_RPAP1/MINIYO-like"/>
</dbReference>
<evidence type="ECO:0000259" key="1">
    <source>
        <dbReference type="Pfam" id="PF25766"/>
    </source>
</evidence>
<dbReference type="RefSeq" id="XP_024879744.1">
    <property type="nucleotide sequence ID" value="XM_025023976.1"/>
</dbReference>
<dbReference type="Pfam" id="PF25766">
    <property type="entry name" value="TPR_RPAP1"/>
    <property type="match status" value="1"/>
</dbReference>
<accession>A0A6J1QBU4</accession>
<dbReference type="PANTHER" id="PTHR21483:SF18">
    <property type="entry name" value="RNA POLYMERASE II-ASSOCIATED PROTEIN 1"/>
    <property type="match status" value="1"/>
</dbReference>
<dbReference type="InterPro" id="IPR039913">
    <property type="entry name" value="RPAP1/Rba50"/>
</dbReference>
<protein>
    <submittedName>
        <fullName evidence="3">RNA polymerase II-associated protein 1-like</fullName>
    </submittedName>
</protein>
<proteinExistence type="predicted"/>
<dbReference type="AlphaFoldDB" id="A0A6J1QBU4"/>
<sequence>TLTPQLEDKDTSSLKDHELAQLDTVATLLRSDFLLRIRYILNEMHPPPVGVTCALEILIRLARHSHITALNISSTPYLLDTIVQNFIPLSIDQLAMQDTIKNVYGIPVVKAIKLCRVLVTYGKKPVAQKLDNFKIIQAILTYISSETRNNDISLSIESLRLWRILLHYEIGLDSVAGAQLTLISQLQLLLSNHDIQNTSELACEHAAALIAVASHEKTLKPNISTLLAKWSTQLSSVSNVTWGVMKLIAKSLSAVDEISAFKTTWLSNQHVFSNLRSSSNLLSDCNTTTDREPSCLPNLNVLTENGELQPIVSVHSCIPFLATILNTFHSSSRVAEIRAILEHPSFRKYIRELETTEWSLERSWYSRTEFYLLTAVVKSASLLGDTINNQTAQIVWRITIKLISSLPADATDHVRKLLQIALSNEKVNLEMITNELAKLDLASTVDQVKIGSHSDAASLYERYVTPNGDWNQAAMPKDWLFLPLVHMYTKCKNDIKLQSEDKDSVLTVLSLTLVLPDLMEKLSPTLRFSRLILVYLCDTIYLDRDVSTLLLNVLSNLLRRYHTRLNFQTELPGLSSFTDLFIALCEHFCSTSYGDDGYAMTLLVAAAQRHDPHYRKLLWSEHAAALRYLKLPPEKLVLPLKEYLYPEEDDTSLIESYMTALVRGVVRETWCPVPFTIALHHSAMYLKRSNRLAVRMRAQVEKLRNRDIADALLHYVPPQL</sequence>
<dbReference type="GeneID" id="112459711"/>
<gene>
    <name evidence="3" type="primary">LOC112459711</name>
</gene>
<dbReference type="Proteomes" id="UP000504618">
    <property type="component" value="Unplaced"/>
</dbReference>
<evidence type="ECO:0000313" key="2">
    <source>
        <dbReference type="Proteomes" id="UP000504618"/>
    </source>
</evidence>